<feature type="repeat" description="WD" evidence="3">
    <location>
        <begin position="198"/>
        <end position="239"/>
    </location>
</feature>
<reference evidence="4" key="2">
    <citation type="submission" date="2021-03" db="UniProtKB">
        <authorList>
            <consortium name="EnsemblPlants"/>
        </authorList>
    </citation>
    <scope>IDENTIFICATION</scope>
</reference>
<dbReference type="InterPro" id="IPR001680">
    <property type="entry name" value="WD40_rpt"/>
</dbReference>
<dbReference type="PROSITE" id="PS50294">
    <property type="entry name" value="WD_REPEATS_REGION"/>
    <property type="match status" value="4"/>
</dbReference>
<dbReference type="SMART" id="SM00320">
    <property type="entry name" value="WD40"/>
    <property type="match status" value="7"/>
</dbReference>
<dbReference type="Proteomes" id="UP000596661">
    <property type="component" value="Chromosome 3"/>
</dbReference>
<dbReference type="Gene3D" id="2.130.10.10">
    <property type="entry name" value="YVTN repeat-like/Quinoprotein amine dehydrogenase"/>
    <property type="match status" value="3"/>
</dbReference>
<dbReference type="FunFam" id="2.130.10.10:FF:000775">
    <property type="entry name" value="BnaA09g28200D protein"/>
    <property type="match status" value="1"/>
</dbReference>
<dbReference type="OrthoDB" id="674604at2759"/>
<proteinExistence type="predicted"/>
<dbReference type="PANTHER" id="PTHR22844">
    <property type="entry name" value="F-BOX AND WD40 DOMAIN PROTEIN"/>
    <property type="match status" value="1"/>
</dbReference>
<organism evidence="4 5">
    <name type="scientific">Cannabis sativa</name>
    <name type="common">Hemp</name>
    <name type="synonym">Marijuana</name>
    <dbReference type="NCBI Taxonomy" id="3483"/>
    <lineage>
        <taxon>Eukaryota</taxon>
        <taxon>Viridiplantae</taxon>
        <taxon>Streptophyta</taxon>
        <taxon>Embryophyta</taxon>
        <taxon>Tracheophyta</taxon>
        <taxon>Spermatophyta</taxon>
        <taxon>Magnoliopsida</taxon>
        <taxon>eudicotyledons</taxon>
        <taxon>Gunneridae</taxon>
        <taxon>Pentapetalae</taxon>
        <taxon>rosids</taxon>
        <taxon>fabids</taxon>
        <taxon>Rosales</taxon>
        <taxon>Cannabaceae</taxon>
        <taxon>Cannabis</taxon>
    </lineage>
</organism>
<dbReference type="InterPro" id="IPR045182">
    <property type="entry name" value="JINGUBANG-like"/>
</dbReference>
<dbReference type="Pfam" id="PF00400">
    <property type="entry name" value="WD40"/>
    <property type="match status" value="5"/>
</dbReference>
<evidence type="ECO:0000313" key="5">
    <source>
        <dbReference type="Proteomes" id="UP000596661"/>
    </source>
</evidence>
<dbReference type="Gramene" id="novel_model_3035_5bd9a17a">
    <property type="protein sequence ID" value="cds.novel_model_3035_5bd9a17a"/>
    <property type="gene ID" value="novel_gene_1620_5bd9a17a"/>
</dbReference>
<dbReference type="OMA" id="VWRITTH"/>
<keyword evidence="5" id="KW-1185">Reference proteome</keyword>
<dbReference type="AlphaFoldDB" id="A0A803QYU6"/>
<dbReference type="SUPFAM" id="SSF50978">
    <property type="entry name" value="WD40 repeat-like"/>
    <property type="match status" value="1"/>
</dbReference>
<sequence length="441" mass="49071">MGIFIMECHQTSFSCNQQDNHDDHDHRDSSDREDQIDLQYPSYFSSQRSLQSIPSLASNFKPQNHYQFCLISDFKPHSTYLSSLTLAGKLVFTGSSDREIGSWNINNSHNNNIVLAGNGAVKSLVVSGDKLFSAHQDNKIRVWKIENEHEDSNRDDKNNQHAMKYTRLATLPTLGDRAAKLLLPKNQVKIRRHKSCTWVHHVDTVSALALSPDDRFLYSVSWDRTLKLWRTTDFKCLESITNAHDDAINAVALSSDGVVYTGSADRKIKAWRKRISLGDKKHSLVCTLEKHNSGINALALSNDGSFLYSGASDRSIVVWERIFENDSEDNTINVVVLGALRGHGKAILCLAVVEDLVFSGSADKTVRVWRGIERSYSCLAVLEGHTGPIKCLTASSSSSSTVEDCDTTSSGGVNSYVIYSGGLDCLVKVWQIIVPNNQQFL</sequence>
<dbReference type="PANTHER" id="PTHR22844:SF331">
    <property type="entry name" value="SIMILARITY TO GTP-BINDING REGULATORY PROTEIN AND WD-REPEAT PROTEIN"/>
    <property type="match status" value="1"/>
</dbReference>
<protein>
    <submittedName>
        <fullName evidence="4">Uncharacterized protein</fullName>
    </submittedName>
</protein>
<evidence type="ECO:0000256" key="1">
    <source>
        <dbReference type="ARBA" id="ARBA00022574"/>
    </source>
</evidence>
<evidence type="ECO:0000256" key="3">
    <source>
        <dbReference type="PROSITE-ProRule" id="PRU00221"/>
    </source>
</evidence>
<dbReference type="PROSITE" id="PS00678">
    <property type="entry name" value="WD_REPEATS_1"/>
    <property type="match status" value="1"/>
</dbReference>
<dbReference type="PROSITE" id="PS50082">
    <property type="entry name" value="WD_REPEATS_2"/>
    <property type="match status" value="4"/>
</dbReference>
<feature type="repeat" description="WD" evidence="3">
    <location>
        <begin position="340"/>
        <end position="369"/>
    </location>
</feature>
<accession>A0A803QYU6</accession>
<keyword evidence="2" id="KW-0677">Repeat</keyword>
<dbReference type="InterPro" id="IPR019775">
    <property type="entry name" value="WD40_repeat_CS"/>
</dbReference>
<dbReference type="CDD" id="cd00200">
    <property type="entry name" value="WD40"/>
    <property type="match status" value="1"/>
</dbReference>
<dbReference type="InterPro" id="IPR036322">
    <property type="entry name" value="WD40_repeat_dom_sf"/>
</dbReference>
<evidence type="ECO:0000256" key="2">
    <source>
        <dbReference type="ARBA" id="ARBA00022737"/>
    </source>
</evidence>
<feature type="repeat" description="WD" evidence="3">
    <location>
        <begin position="288"/>
        <end position="320"/>
    </location>
</feature>
<reference evidence="4" key="1">
    <citation type="submission" date="2018-11" db="EMBL/GenBank/DDBJ databases">
        <authorList>
            <person name="Grassa J C."/>
        </authorList>
    </citation>
    <scope>NUCLEOTIDE SEQUENCE [LARGE SCALE GENOMIC DNA]</scope>
</reference>
<dbReference type="InterPro" id="IPR015943">
    <property type="entry name" value="WD40/YVTN_repeat-like_dom_sf"/>
</dbReference>
<dbReference type="EnsemblPlants" id="novel_model_3035_5bd9a17a">
    <property type="protein sequence ID" value="cds.novel_model_3035_5bd9a17a"/>
    <property type="gene ID" value="novel_gene_1620_5bd9a17a"/>
</dbReference>
<keyword evidence="1 3" id="KW-0853">WD repeat</keyword>
<name>A0A803QYU6_CANSA</name>
<feature type="repeat" description="WD" evidence="3">
    <location>
        <begin position="241"/>
        <end position="271"/>
    </location>
</feature>
<gene>
    <name evidence="4" type="primary">LOC115709721</name>
</gene>
<dbReference type="EMBL" id="UZAU01000258">
    <property type="status" value="NOT_ANNOTATED_CDS"/>
    <property type="molecule type" value="Genomic_DNA"/>
</dbReference>
<evidence type="ECO:0000313" key="4">
    <source>
        <dbReference type="EnsemblPlants" id="cds.novel_model_3035_5bd9a17a"/>
    </source>
</evidence>